<reference evidence="4" key="1">
    <citation type="submission" date="2015-07" db="EMBL/GenBank/DDBJ databases">
        <title>Genome sequencing project for genomic taxonomy and phylogenomics of Bacillus-like bacteria.</title>
        <authorList>
            <person name="Liu B."/>
            <person name="Wang J."/>
            <person name="Zhu Y."/>
            <person name="Liu G."/>
            <person name="Chen Q."/>
            <person name="Chen Z."/>
            <person name="Lan J."/>
            <person name="Che J."/>
            <person name="Ge C."/>
            <person name="Shi H."/>
            <person name="Pan Z."/>
            <person name="Liu X."/>
        </authorList>
    </citation>
    <scope>NUCLEOTIDE SEQUENCE [LARGE SCALE GENOMIC DNA]</scope>
    <source>
        <strain evidence="4">DSM 9887</strain>
    </source>
</reference>
<evidence type="ECO:0000313" key="3">
    <source>
        <dbReference type="EMBL" id="KNB70404.1"/>
    </source>
</evidence>
<keyword evidence="1" id="KW-0472">Membrane</keyword>
<keyword evidence="1" id="KW-1133">Transmembrane helix</keyword>
<dbReference type="PATRIC" id="fig|54915.3.peg.2182"/>
<name>A0A0K9YNU8_9BACL</name>
<proteinExistence type="predicted"/>
<feature type="transmembrane region" description="Helical" evidence="1">
    <location>
        <begin position="36"/>
        <end position="57"/>
    </location>
</feature>
<reference evidence="2 5" key="3">
    <citation type="submission" date="2019-06" db="EMBL/GenBank/DDBJ databases">
        <title>Whole genome shotgun sequence of Brevibacillus reuszeri NBRC 15719.</title>
        <authorList>
            <person name="Hosoyama A."/>
            <person name="Uohara A."/>
            <person name="Ohji S."/>
            <person name="Ichikawa N."/>
        </authorList>
    </citation>
    <scope>NUCLEOTIDE SEQUENCE [LARGE SCALE GENOMIC DNA]</scope>
    <source>
        <strain evidence="2 5">NBRC 15719</strain>
    </source>
</reference>
<dbReference type="EMBL" id="BJON01000023">
    <property type="protein sequence ID" value="GED71810.1"/>
    <property type="molecule type" value="Genomic_DNA"/>
</dbReference>
<keyword evidence="5" id="KW-1185">Reference proteome</keyword>
<keyword evidence="1" id="KW-0812">Transmembrane</keyword>
<dbReference type="AlphaFoldDB" id="A0A0K9YNU8"/>
<dbReference type="EMBL" id="LGIQ01000009">
    <property type="protein sequence ID" value="KNB70404.1"/>
    <property type="molecule type" value="Genomic_DNA"/>
</dbReference>
<protein>
    <submittedName>
        <fullName evidence="3">Uncharacterized protein</fullName>
    </submittedName>
</protein>
<evidence type="ECO:0000313" key="5">
    <source>
        <dbReference type="Proteomes" id="UP000319578"/>
    </source>
</evidence>
<sequence length="73" mass="8208">MEFWAPFIFKMLLLIVFSFGVLLIVIFPLIAKLSTVFATISLVCGLLVILLLLFIIFGDPALRQLILTYGLSF</sequence>
<feature type="transmembrane region" description="Helical" evidence="1">
    <location>
        <begin position="7"/>
        <end position="30"/>
    </location>
</feature>
<dbReference type="Proteomes" id="UP000319578">
    <property type="component" value="Unassembled WGS sequence"/>
</dbReference>
<dbReference type="RefSeq" id="WP_049739382.1">
    <property type="nucleotide sequence ID" value="NZ_BJON01000023.1"/>
</dbReference>
<evidence type="ECO:0000313" key="2">
    <source>
        <dbReference type="EMBL" id="GED71810.1"/>
    </source>
</evidence>
<gene>
    <name evidence="3" type="ORF">ADS79_15800</name>
    <name evidence="2" type="ORF">BRE01_55120</name>
</gene>
<organism evidence="3 4">
    <name type="scientific">Brevibacillus reuszeri</name>
    <dbReference type="NCBI Taxonomy" id="54915"/>
    <lineage>
        <taxon>Bacteria</taxon>
        <taxon>Bacillati</taxon>
        <taxon>Bacillota</taxon>
        <taxon>Bacilli</taxon>
        <taxon>Bacillales</taxon>
        <taxon>Paenibacillaceae</taxon>
        <taxon>Brevibacillus</taxon>
    </lineage>
</organism>
<dbReference type="Proteomes" id="UP000036834">
    <property type="component" value="Unassembled WGS sequence"/>
</dbReference>
<evidence type="ECO:0000256" key="1">
    <source>
        <dbReference type="SAM" id="Phobius"/>
    </source>
</evidence>
<evidence type="ECO:0000313" key="4">
    <source>
        <dbReference type="Proteomes" id="UP000036834"/>
    </source>
</evidence>
<comment type="caution">
    <text evidence="3">The sequence shown here is derived from an EMBL/GenBank/DDBJ whole genome shotgun (WGS) entry which is preliminary data.</text>
</comment>
<reference evidence="3" key="2">
    <citation type="submission" date="2015-07" db="EMBL/GenBank/DDBJ databases">
        <title>MeaNS - Measles Nucleotide Surveillance Program.</title>
        <authorList>
            <person name="Tran T."/>
            <person name="Druce J."/>
        </authorList>
    </citation>
    <scope>NUCLEOTIDE SEQUENCE</scope>
    <source>
        <strain evidence="3">DSM 9887</strain>
    </source>
</reference>
<accession>A0A0K9YNU8</accession>